<evidence type="ECO:0000256" key="1">
    <source>
        <dbReference type="SAM" id="Phobius"/>
    </source>
</evidence>
<keyword evidence="1" id="KW-1133">Transmembrane helix</keyword>
<name>A0A841FIS3_9ACTN</name>
<feature type="transmembrane region" description="Helical" evidence="1">
    <location>
        <begin position="315"/>
        <end position="341"/>
    </location>
</feature>
<keyword evidence="3" id="KW-1185">Reference proteome</keyword>
<feature type="transmembrane region" description="Helical" evidence="1">
    <location>
        <begin position="106"/>
        <end position="129"/>
    </location>
</feature>
<feature type="transmembrane region" description="Helical" evidence="1">
    <location>
        <begin position="141"/>
        <end position="163"/>
    </location>
</feature>
<feature type="transmembrane region" description="Helical" evidence="1">
    <location>
        <begin position="239"/>
        <end position="259"/>
    </location>
</feature>
<keyword evidence="1" id="KW-0812">Transmembrane</keyword>
<proteinExistence type="predicted"/>
<evidence type="ECO:0000313" key="2">
    <source>
        <dbReference type="EMBL" id="MBB6035774.1"/>
    </source>
</evidence>
<organism evidence="2 3">
    <name type="scientific">Phytomonospora endophytica</name>
    <dbReference type="NCBI Taxonomy" id="714109"/>
    <lineage>
        <taxon>Bacteria</taxon>
        <taxon>Bacillati</taxon>
        <taxon>Actinomycetota</taxon>
        <taxon>Actinomycetes</taxon>
        <taxon>Micromonosporales</taxon>
        <taxon>Micromonosporaceae</taxon>
        <taxon>Phytomonospora</taxon>
    </lineage>
</organism>
<evidence type="ECO:0008006" key="4">
    <source>
        <dbReference type="Google" id="ProtNLM"/>
    </source>
</evidence>
<comment type="caution">
    <text evidence="2">The sequence shown here is derived from an EMBL/GenBank/DDBJ whole genome shotgun (WGS) entry which is preliminary data.</text>
</comment>
<sequence>MAATGTLHRPLRMHRLTFLDEGEEVTVGRPDADTYVHLPADGAALLRRLSEGDTPAAAAEWYAAEYGETVDMTDFIEAITELGFVAGEEETVAEAEPVRLRTLARVLFSPPALVLYGLLIVAAAVAVVLRPELTPDYRHSFFTESLLVVSLSLFIGQFPFLLLHEGAHALAGRRLGLNSRLRISRRLYFIVLETAMDGLVTVPRRKRILPILAGAMTDLVVTAVLVLTAAFTSGLIARVCLAFALTTLLRLLWQCYFFLRTDLYYLVVTVLGCTNLHAVARNLLRQRFARLLRLRVPPTAPGSAADHRAARWYSWLLLVGYAAMIFSVVTVVIPSVVYVIVEVFDRIAAEAPAGMIADSVVVAVLILSQFVVAGFLSLRERRLSKLESAS</sequence>
<dbReference type="AlphaFoldDB" id="A0A841FIS3"/>
<accession>A0A841FIS3</accession>
<feature type="transmembrane region" description="Helical" evidence="1">
    <location>
        <begin position="208"/>
        <end position="232"/>
    </location>
</feature>
<dbReference type="EMBL" id="JACHGT010000007">
    <property type="protein sequence ID" value="MBB6035774.1"/>
    <property type="molecule type" value="Genomic_DNA"/>
</dbReference>
<protein>
    <recommendedName>
        <fullName evidence="4">PqqD family protein</fullName>
    </recommendedName>
</protein>
<dbReference type="Proteomes" id="UP000548476">
    <property type="component" value="Unassembled WGS sequence"/>
</dbReference>
<dbReference type="RefSeq" id="WP_184788621.1">
    <property type="nucleotide sequence ID" value="NZ_BONT01000075.1"/>
</dbReference>
<evidence type="ECO:0000313" key="3">
    <source>
        <dbReference type="Proteomes" id="UP000548476"/>
    </source>
</evidence>
<feature type="transmembrane region" description="Helical" evidence="1">
    <location>
        <begin position="353"/>
        <end position="378"/>
    </location>
</feature>
<reference evidence="2 3" key="1">
    <citation type="submission" date="2020-08" db="EMBL/GenBank/DDBJ databases">
        <title>Genomic Encyclopedia of Type Strains, Phase IV (KMG-IV): sequencing the most valuable type-strain genomes for metagenomic binning, comparative biology and taxonomic classification.</title>
        <authorList>
            <person name="Goeker M."/>
        </authorList>
    </citation>
    <scope>NUCLEOTIDE SEQUENCE [LARGE SCALE GENOMIC DNA]</scope>
    <source>
        <strain evidence="2 3">YIM 65646</strain>
    </source>
</reference>
<keyword evidence="1" id="KW-0472">Membrane</keyword>
<feature type="transmembrane region" description="Helical" evidence="1">
    <location>
        <begin position="265"/>
        <end position="284"/>
    </location>
</feature>
<gene>
    <name evidence="2" type="ORF">HNR73_003638</name>
</gene>